<reference evidence="2 3" key="1">
    <citation type="submission" date="2019-05" db="EMBL/GenBank/DDBJ databases">
        <title>Psychrobacillus vulpis sp. nov., a new species isolated from feces of a red fox that inhabits in The Tablas de Daimiel Natural Park, Albacete, Spain.</title>
        <authorList>
            <person name="Rodriguez M."/>
            <person name="Reina J.C."/>
            <person name="Bejar V."/>
            <person name="Llamas I."/>
        </authorList>
    </citation>
    <scope>NUCLEOTIDE SEQUENCE [LARGE SCALE GENOMIC DNA]</scope>
    <source>
        <strain evidence="2 3">NHI-2</strain>
    </source>
</reference>
<dbReference type="EMBL" id="VDGG01000011">
    <property type="protein sequence ID" value="TQR16401.1"/>
    <property type="molecule type" value="Genomic_DNA"/>
</dbReference>
<name>A0A544TG17_9BACI</name>
<comment type="caution">
    <text evidence="2">The sequence shown here is derived from an EMBL/GenBank/DDBJ whole genome shotgun (WGS) entry which is preliminary data.</text>
</comment>
<dbReference type="CDD" id="cd04301">
    <property type="entry name" value="NAT_SF"/>
    <property type="match status" value="1"/>
</dbReference>
<dbReference type="Proteomes" id="UP000318937">
    <property type="component" value="Unassembled WGS sequence"/>
</dbReference>
<dbReference type="InterPro" id="IPR000182">
    <property type="entry name" value="GNAT_dom"/>
</dbReference>
<evidence type="ECO:0000313" key="3">
    <source>
        <dbReference type="Proteomes" id="UP000318937"/>
    </source>
</evidence>
<dbReference type="GO" id="GO:0016747">
    <property type="term" value="F:acyltransferase activity, transferring groups other than amino-acyl groups"/>
    <property type="evidence" value="ECO:0007669"/>
    <property type="project" value="InterPro"/>
</dbReference>
<dbReference type="Gene3D" id="3.40.630.30">
    <property type="match status" value="1"/>
</dbReference>
<feature type="domain" description="N-acetyltransferase" evidence="1">
    <location>
        <begin position="1"/>
        <end position="145"/>
    </location>
</feature>
<dbReference type="Pfam" id="PF13508">
    <property type="entry name" value="Acetyltransf_7"/>
    <property type="match status" value="1"/>
</dbReference>
<dbReference type="AlphaFoldDB" id="A0A544TG17"/>
<dbReference type="SUPFAM" id="SSF55729">
    <property type="entry name" value="Acyl-CoA N-acyltransferases (Nat)"/>
    <property type="match status" value="1"/>
</dbReference>
<evidence type="ECO:0000313" key="2">
    <source>
        <dbReference type="EMBL" id="TQR16401.1"/>
    </source>
</evidence>
<keyword evidence="3" id="KW-1185">Reference proteome</keyword>
<proteinExistence type="predicted"/>
<evidence type="ECO:0000259" key="1">
    <source>
        <dbReference type="PROSITE" id="PS51186"/>
    </source>
</evidence>
<organism evidence="2 3">
    <name type="scientific">Psychrobacillus soli</name>
    <dbReference type="NCBI Taxonomy" id="1543965"/>
    <lineage>
        <taxon>Bacteria</taxon>
        <taxon>Bacillati</taxon>
        <taxon>Bacillota</taxon>
        <taxon>Bacilli</taxon>
        <taxon>Bacillales</taxon>
        <taxon>Bacillaceae</taxon>
        <taxon>Psychrobacillus</taxon>
    </lineage>
</organism>
<gene>
    <name evidence="2" type="ORF">FG383_06705</name>
</gene>
<sequence length="145" mass="17048">MEYIYYQEIPKTDVLIGIMELHKHVFEGAELRLEELTQKKNLLIFVAIDSDRVVGFKIGYEFNDHMFYSWLGGVHSDYRGKGIASELMRRQHEKVKSLGYPKVRTISRNKRREMLLLNIKFGFDVIETFHSEKGSHKIVLEKVLS</sequence>
<accession>A0A544TG17</accession>
<dbReference type="OrthoDB" id="9812289at2"/>
<keyword evidence="2" id="KW-0808">Transferase</keyword>
<protein>
    <submittedName>
        <fullName evidence="2">GNAT family N-acetyltransferase</fullName>
    </submittedName>
</protein>
<dbReference type="PROSITE" id="PS51186">
    <property type="entry name" value="GNAT"/>
    <property type="match status" value="1"/>
</dbReference>
<dbReference type="InterPro" id="IPR016181">
    <property type="entry name" value="Acyl_CoA_acyltransferase"/>
</dbReference>
<dbReference type="RefSeq" id="WP_142606228.1">
    <property type="nucleotide sequence ID" value="NZ_VDGG01000011.1"/>
</dbReference>